<dbReference type="PANTHER" id="PTHR42978:SF5">
    <property type="entry name" value="METALLO-BETA-LACTAMASE DOMAIN-CONTAINING PROTEIN"/>
    <property type="match status" value="1"/>
</dbReference>
<protein>
    <recommendedName>
        <fullName evidence="5">Metallo-beta-lactamase domain-containing protein</fullName>
    </recommendedName>
</protein>
<evidence type="ECO:0000256" key="2">
    <source>
        <dbReference type="ARBA" id="ARBA00022723"/>
    </source>
</evidence>
<dbReference type="InterPro" id="IPR001279">
    <property type="entry name" value="Metallo-B-lactamas"/>
</dbReference>
<dbReference type="PANTHER" id="PTHR42978">
    <property type="entry name" value="QUORUM-QUENCHING LACTONASE YTNP-RELATED-RELATED"/>
    <property type="match status" value="1"/>
</dbReference>
<dbReference type="Pfam" id="PF00753">
    <property type="entry name" value="Lactamase_B"/>
    <property type="match status" value="1"/>
</dbReference>
<dbReference type="AlphaFoldDB" id="A0A9P4R834"/>
<proteinExistence type="inferred from homology"/>
<keyword evidence="2" id="KW-0479">Metal-binding</keyword>
<keyword evidence="7" id="KW-1185">Reference proteome</keyword>
<dbReference type="GO" id="GO:0046872">
    <property type="term" value="F:metal ion binding"/>
    <property type="evidence" value="ECO:0007669"/>
    <property type="project" value="UniProtKB-KW"/>
</dbReference>
<dbReference type="Gene3D" id="3.60.15.10">
    <property type="entry name" value="Ribonuclease Z/Hydroxyacylglutathione hydrolase-like"/>
    <property type="match status" value="1"/>
</dbReference>
<dbReference type="SUPFAM" id="SSF56281">
    <property type="entry name" value="Metallo-hydrolase/oxidoreductase"/>
    <property type="match status" value="1"/>
</dbReference>
<feature type="domain" description="Metallo-beta-lactamase" evidence="5">
    <location>
        <begin position="89"/>
        <end position="300"/>
    </location>
</feature>
<dbReference type="Proteomes" id="UP000799444">
    <property type="component" value="Unassembled WGS sequence"/>
</dbReference>
<evidence type="ECO:0000256" key="3">
    <source>
        <dbReference type="ARBA" id="ARBA00022801"/>
    </source>
</evidence>
<keyword evidence="3" id="KW-0378">Hydrolase</keyword>
<comment type="similarity">
    <text evidence="1">Belongs to the metallo-beta-lactamase superfamily.</text>
</comment>
<evidence type="ECO:0000259" key="5">
    <source>
        <dbReference type="Pfam" id="PF00753"/>
    </source>
</evidence>
<organism evidence="6 7">
    <name type="scientific">Polyplosphaeria fusca</name>
    <dbReference type="NCBI Taxonomy" id="682080"/>
    <lineage>
        <taxon>Eukaryota</taxon>
        <taxon>Fungi</taxon>
        <taxon>Dikarya</taxon>
        <taxon>Ascomycota</taxon>
        <taxon>Pezizomycotina</taxon>
        <taxon>Dothideomycetes</taxon>
        <taxon>Pleosporomycetidae</taxon>
        <taxon>Pleosporales</taxon>
        <taxon>Tetraplosphaeriaceae</taxon>
        <taxon>Polyplosphaeria</taxon>
    </lineage>
</organism>
<keyword evidence="4" id="KW-0862">Zinc</keyword>
<name>A0A9P4R834_9PLEO</name>
<dbReference type="EMBL" id="ML996099">
    <property type="protein sequence ID" value="KAF2740762.1"/>
    <property type="molecule type" value="Genomic_DNA"/>
</dbReference>
<dbReference type="OrthoDB" id="10250730at2759"/>
<accession>A0A9P4R834</accession>
<comment type="caution">
    <text evidence="6">The sequence shown here is derived from an EMBL/GenBank/DDBJ whole genome shotgun (WGS) entry which is preliminary data.</text>
</comment>
<dbReference type="InterPro" id="IPR036866">
    <property type="entry name" value="RibonucZ/Hydroxyglut_hydro"/>
</dbReference>
<evidence type="ECO:0000256" key="1">
    <source>
        <dbReference type="ARBA" id="ARBA00007749"/>
    </source>
</evidence>
<evidence type="ECO:0000313" key="7">
    <source>
        <dbReference type="Proteomes" id="UP000799444"/>
    </source>
</evidence>
<gene>
    <name evidence="6" type="ORF">EJ04DRAFT_558738</name>
</gene>
<dbReference type="GO" id="GO:0016787">
    <property type="term" value="F:hydrolase activity"/>
    <property type="evidence" value="ECO:0007669"/>
    <property type="project" value="UniProtKB-KW"/>
</dbReference>
<sequence>MSSLQIPPSSPTVSVFIIDSTAWAYNLSCADLFRPPFKGLQTFDICSYSFPIQHDTGTQRRSLVFDLGIRKDWKNPALSMVSRLGDWGATITVKHHVAELIQQNGIDLDKVEAIIWSHLHWDHTGDPSTFPPSARLIVWPGIKDRYMPGWPTVEDASLNERDVANREIVGLSSEMFDENVGGFEALDYFGDGSFYILDAPGDTNALARTSTNPDTFIFLAADSVHLGGEFRPSETLPLPDPVGVPGIDPCLCPASALVKIHPLRSTTTPFLGLDPSFPEDLDEAERTIRLIQQFDADDRVFVVFAHDISIYDIVEFFPKDANDWKVKDWKTKGRWTFLPHLQKTFTKS</sequence>
<evidence type="ECO:0000313" key="6">
    <source>
        <dbReference type="EMBL" id="KAF2740762.1"/>
    </source>
</evidence>
<dbReference type="InterPro" id="IPR051013">
    <property type="entry name" value="MBL_superfamily_lactonases"/>
</dbReference>
<evidence type="ECO:0000256" key="4">
    <source>
        <dbReference type="ARBA" id="ARBA00022833"/>
    </source>
</evidence>
<reference evidence="6" key="1">
    <citation type="journal article" date="2020" name="Stud. Mycol.">
        <title>101 Dothideomycetes genomes: a test case for predicting lifestyles and emergence of pathogens.</title>
        <authorList>
            <person name="Haridas S."/>
            <person name="Albert R."/>
            <person name="Binder M."/>
            <person name="Bloem J."/>
            <person name="Labutti K."/>
            <person name="Salamov A."/>
            <person name="Andreopoulos B."/>
            <person name="Baker S."/>
            <person name="Barry K."/>
            <person name="Bills G."/>
            <person name="Bluhm B."/>
            <person name="Cannon C."/>
            <person name="Castanera R."/>
            <person name="Culley D."/>
            <person name="Daum C."/>
            <person name="Ezra D."/>
            <person name="Gonzalez J."/>
            <person name="Henrissat B."/>
            <person name="Kuo A."/>
            <person name="Liang C."/>
            <person name="Lipzen A."/>
            <person name="Lutzoni F."/>
            <person name="Magnuson J."/>
            <person name="Mondo S."/>
            <person name="Nolan M."/>
            <person name="Ohm R."/>
            <person name="Pangilinan J."/>
            <person name="Park H.-J."/>
            <person name="Ramirez L."/>
            <person name="Alfaro M."/>
            <person name="Sun H."/>
            <person name="Tritt A."/>
            <person name="Yoshinaga Y."/>
            <person name="Zwiers L.-H."/>
            <person name="Turgeon B."/>
            <person name="Goodwin S."/>
            <person name="Spatafora J."/>
            <person name="Crous P."/>
            <person name="Grigoriev I."/>
        </authorList>
    </citation>
    <scope>NUCLEOTIDE SEQUENCE</scope>
    <source>
        <strain evidence="6">CBS 125425</strain>
    </source>
</reference>
<dbReference type="CDD" id="cd07730">
    <property type="entry name" value="metallo-hydrolase-like_MBL-fold"/>
    <property type="match status" value="1"/>
</dbReference>